<proteinExistence type="predicted"/>
<sequence length="228" mass="25117">MDRFMFLRDPMRSGCSGRLTSSSASRRQTGVSSIPTDLAALREQKLRELAEVRLQLAAARQRLADAAVEYAATSDGLCETYRRFELASGAERDELRAAYLGGLSLADQEFQRRCALGHARDEDGPLQALPVGSFDDPLGRALIERQIMGWARVGRGAHPAVVVGLMRLLPDQRTRERLRLRDSADPLLGTFTSTLPEVLRRAWADAETRAKVQRFLGTHASVVGGLIT</sequence>
<evidence type="ECO:0000313" key="2">
    <source>
        <dbReference type="EMBL" id="ABP47983.1"/>
    </source>
</evidence>
<dbReference type="EMBL" id="CP000657">
    <property type="protein sequence ID" value="ABP47983.1"/>
    <property type="molecule type" value="Genomic_DNA"/>
</dbReference>
<keyword evidence="1" id="KW-0175">Coiled coil</keyword>
<dbReference type="HOGENOM" id="CLU_1213737_0_0_11"/>
<name>A4TFW0_MYCGI</name>
<evidence type="ECO:0000256" key="1">
    <source>
        <dbReference type="SAM" id="Coils"/>
    </source>
</evidence>
<organism evidence="2">
    <name type="scientific">Mycolicibacterium gilvum (strain PYR-GCK)</name>
    <name type="common">Mycobacterium gilvum (strain PYR-GCK)</name>
    <dbReference type="NCBI Taxonomy" id="350054"/>
    <lineage>
        <taxon>Bacteria</taxon>
        <taxon>Bacillati</taxon>
        <taxon>Actinomycetota</taxon>
        <taxon>Actinomycetes</taxon>
        <taxon>Mycobacteriales</taxon>
        <taxon>Mycobacteriaceae</taxon>
        <taxon>Mycolicibacterium</taxon>
    </lineage>
</organism>
<keyword evidence="2" id="KW-0614">Plasmid</keyword>
<dbReference type="KEGG" id="mgi:Mflv_5522"/>
<gene>
    <name evidence="2" type="ordered locus">Mflv_5522</name>
</gene>
<geneLocation type="plasmid" evidence="2">
    <name>pMFLV01</name>
</geneLocation>
<protein>
    <submittedName>
        <fullName evidence="2">Uncharacterized protein</fullName>
    </submittedName>
</protein>
<dbReference type="AlphaFoldDB" id="A4TFW0"/>
<accession>A4TFW0</accession>
<feature type="coiled-coil region" evidence="1">
    <location>
        <begin position="42"/>
        <end position="69"/>
    </location>
</feature>
<reference evidence="2" key="1">
    <citation type="submission" date="2007-04" db="EMBL/GenBank/DDBJ databases">
        <title>Complete sequence of plasmid1 pMFLV01 of Mycobacterium gilvum PYR-GCK.</title>
        <authorList>
            <consortium name="US DOE Joint Genome Institute"/>
            <person name="Copeland A."/>
            <person name="Lucas S."/>
            <person name="Lapidus A."/>
            <person name="Barry K."/>
            <person name="Detter J.C."/>
            <person name="Glavina del Rio T."/>
            <person name="Hammon N."/>
            <person name="Israni S."/>
            <person name="Dalin E."/>
            <person name="Tice H."/>
            <person name="Pitluck S."/>
            <person name="Chain P."/>
            <person name="Malfatti S."/>
            <person name="Shin M."/>
            <person name="Vergez L."/>
            <person name="Schmutz J."/>
            <person name="Larimer F."/>
            <person name="Land M."/>
            <person name="Hauser L."/>
            <person name="Kyrpides N."/>
            <person name="Mikhailova N."/>
            <person name="Miller C."/>
            <person name="Richardson P."/>
        </authorList>
    </citation>
    <scope>NUCLEOTIDE SEQUENCE</scope>
    <source>
        <strain evidence="2">PYR-GCK</strain>
        <plasmid evidence="2">pMFLV01</plasmid>
    </source>
</reference>